<dbReference type="RefSeq" id="WP_378321073.1">
    <property type="nucleotide sequence ID" value="NZ_JBHUHY010000015.1"/>
</dbReference>
<keyword evidence="3" id="KW-1185">Reference proteome</keyword>
<dbReference type="Proteomes" id="UP001597344">
    <property type="component" value="Unassembled WGS sequence"/>
</dbReference>
<dbReference type="InterPro" id="IPR019052">
    <property type="entry name" value="DUF2383"/>
</dbReference>
<dbReference type="Gene3D" id="1.20.1260.10">
    <property type="match status" value="1"/>
</dbReference>
<gene>
    <name evidence="2" type="ORF">ACFSJT_14775</name>
</gene>
<evidence type="ECO:0000259" key="1">
    <source>
        <dbReference type="Pfam" id="PF09537"/>
    </source>
</evidence>
<reference evidence="3" key="1">
    <citation type="journal article" date="2019" name="Int. J. Syst. Evol. Microbiol.">
        <title>The Global Catalogue of Microorganisms (GCM) 10K type strain sequencing project: providing services to taxonomists for standard genome sequencing and annotation.</title>
        <authorList>
            <consortium name="The Broad Institute Genomics Platform"/>
            <consortium name="The Broad Institute Genome Sequencing Center for Infectious Disease"/>
            <person name="Wu L."/>
            <person name="Ma J."/>
        </authorList>
    </citation>
    <scope>NUCLEOTIDE SEQUENCE [LARGE SCALE GENOMIC DNA]</scope>
    <source>
        <strain evidence="3">DT92</strain>
    </source>
</reference>
<protein>
    <submittedName>
        <fullName evidence="2">DUF2383 domain-containing protein</fullName>
    </submittedName>
</protein>
<dbReference type="EMBL" id="JBHUHY010000015">
    <property type="protein sequence ID" value="MFD2188064.1"/>
    <property type="molecule type" value="Genomic_DNA"/>
</dbReference>
<organism evidence="2 3">
    <name type="scientific">Aquimarina celericrescens</name>
    <dbReference type="NCBI Taxonomy" id="1964542"/>
    <lineage>
        <taxon>Bacteria</taxon>
        <taxon>Pseudomonadati</taxon>
        <taxon>Bacteroidota</taxon>
        <taxon>Flavobacteriia</taxon>
        <taxon>Flavobacteriales</taxon>
        <taxon>Flavobacteriaceae</taxon>
        <taxon>Aquimarina</taxon>
    </lineage>
</organism>
<name>A0ABW5AYG9_9FLAO</name>
<comment type="caution">
    <text evidence="2">The sequence shown here is derived from an EMBL/GenBank/DDBJ whole genome shotgun (WGS) entry which is preliminary data.</text>
</comment>
<accession>A0ABW5AYG9</accession>
<evidence type="ECO:0000313" key="3">
    <source>
        <dbReference type="Proteomes" id="UP001597344"/>
    </source>
</evidence>
<feature type="domain" description="DUF2383" evidence="1">
    <location>
        <begin position="8"/>
        <end position="114"/>
    </location>
</feature>
<dbReference type="InterPro" id="IPR012347">
    <property type="entry name" value="Ferritin-like"/>
</dbReference>
<proteinExistence type="predicted"/>
<sequence length="167" mass="19628">MYARKKYQEIQELLKMTFEAEKKYYEAAEEVQIVALSRFLNHQSVERNKYANELVEGLTFNEIKPDISYIKKGKIHQKGLDFKLTLENTKYIPIVCKCLDHDQDLIDKCAIVLEDDTIPIDILEIITRLMTHLIFQGIEGSYIMEELNRKKAQVQKAKVVQLKNEYL</sequence>
<evidence type="ECO:0000313" key="2">
    <source>
        <dbReference type="EMBL" id="MFD2188064.1"/>
    </source>
</evidence>
<dbReference type="Pfam" id="PF09537">
    <property type="entry name" value="DUF2383"/>
    <property type="match status" value="1"/>
</dbReference>